<evidence type="ECO:0000313" key="1">
    <source>
        <dbReference type="EMBL" id="SQI28598.1"/>
    </source>
</evidence>
<protein>
    <submittedName>
        <fullName evidence="1">Uncharacterized protein</fullName>
    </submittedName>
</protein>
<organism evidence="1 2">
    <name type="scientific">Rhodococcus coprophilus</name>
    <dbReference type="NCBI Taxonomy" id="38310"/>
    <lineage>
        <taxon>Bacteria</taxon>
        <taxon>Bacillati</taxon>
        <taxon>Actinomycetota</taxon>
        <taxon>Actinomycetes</taxon>
        <taxon>Mycobacteriales</taxon>
        <taxon>Nocardiaceae</taxon>
        <taxon>Rhodococcus</taxon>
    </lineage>
</organism>
<sequence length="61" mass="6960">MPETRIPDTEYDQQHRITEQVYDRMFTGTGPEFRTGVWSLHDGTIQIPTTNGSVHITAVAR</sequence>
<dbReference type="STRING" id="1219011.GCA_001895045_00068"/>
<accession>A0A2X4U0N7</accession>
<dbReference type="RefSeq" id="WP_072698112.1">
    <property type="nucleotide sequence ID" value="NZ_JAFBBL010000001.1"/>
</dbReference>
<dbReference type="EMBL" id="LS483468">
    <property type="protein sequence ID" value="SQI28598.1"/>
    <property type="molecule type" value="Genomic_DNA"/>
</dbReference>
<evidence type="ECO:0000313" key="2">
    <source>
        <dbReference type="Proteomes" id="UP000249091"/>
    </source>
</evidence>
<keyword evidence="2" id="KW-1185">Reference proteome</keyword>
<proteinExistence type="predicted"/>
<name>A0A2X4U0N7_9NOCA</name>
<dbReference type="AlphaFoldDB" id="A0A2X4U0N7"/>
<gene>
    <name evidence="1" type="ORF">NCTC10994_00347</name>
</gene>
<dbReference type="KEGG" id="rcr:NCTC10994_00347"/>
<dbReference type="Proteomes" id="UP000249091">
    <property type="component" value="Chromosome 1"/>
</dbReference>
<reference evidence="1 2" key="1">
    <citation type="submission" date="2018-06" db="EMBL/GenBank/DDBJ databases">
        <authorList>
            <consortium name="Pathogen Informatics"/>
            <person name="Doyle S."/>
        </authorList>
    </citation>
    <scope>NUCLEOTIDE SEQUENCE [LARGE SCALE GENOMIC DNA]</scope>
    <source>
        <strain evidence="1 2">NCTC10994</strain>
    </source>
</reference>